<proteinExistence type="predicted"/>
<dbReference type="EMBL" id="CP025085">
    <property type="protein sequence ID" value="AUH00256.1"/>
    <property type="molecule type" value="Genomic_DNA"/>
</dbReference>
<dbReference type="InterPro" id="IPR005153">
    <property type="entry name" value="MbtH-like_dom"/>
</dbReference>
<dbReference type="AlphaFoldDB" id="A0A2I5TJ48"/>
<reference evidence="3" key="2">
    <citation type="submission" date="2013-09" db="EMBL/GenBank/DDBJ databases">
        <authorList>
            <person name="Wang G."/>
            <person name="Yang Y."/>
            <person name="Su Y."/>
        </authorList>
    </citation>
    <scope>NUCLEOTIDE SEQUENCE</scope>
    <source>
        <strain evidence="3">ATCC 39006</strain>
    </source>
</reference>
<dbReference type="GO" id="GO:0019290">
    <property type="term" value="P:siderophore biosynthetic process"/>
    <property type="evidence" value="ECO:0007669"/>
    <property type="project" value="TreeGrafter"/>
</dbReference>
<dbReference type="Proteomes" id="UP000017700">
    <property type="component" value="Chromosome"/>
</dbReference>
<name>A0A2I5TJ48_SERS3</name>
<dbReference type="PANTHER" id="PTHR38444">
    <property type="entry name" value="ENTEROBACTIN BIOSYNTHESIS PROTEIN YBDZ"/>
    <property type="match status" value="1"/>
</dbReference>
<reference evidence="2 5" key="3">
    <citation type="submission" date="2017-11" db="EMBL/GenBank/DDBJ databases">
        <title>Complete genome sequence of Serratia sp. ATCC 39006 LacA.</title>
        <authorList>
            <person name="Hampton H.G."/>
            <person name="Jackson S.A."/>
            <person name="Jauregui R."/>
            <person name="Poulter G.T.M."/>
            <person name="Salmond G.P.C."/>
            <person name="Fineran P.C."/>
        </authorList>
    </citation>
    <scope>NUCLEOTIDE SEQUENCE [LARGE SCALE GENOMIC DNA]</scope>
    <source>
        <strain evidence="2 5">ATCC 39006</strain>
    </source>
</reference>
<dbReference type="InterPro" id="IPR038020">
    <property type="entry name" value="MbtH-like_sf"/>
</dbReference>
<evidence type="ECO:0000259" key="1">
    <source>
        <dbReference type="SMART" id="SM00923"/>
    </source>
</evidence>
<feature type="domain" description="MbtH-like" evidence="1">
    <location>
        <begin position="7"/>
        <end position="57"/>
    </location>
</feature>
<dbReference type="SUPFAM" id="SSF160582">
    <property type="entry name" value="MbtH-like"/>
    <property type="match status" value="1"/>
</dbReference>
<dbReference type="KEGG" id="serq:CWC46_10845"/>
<accession>A0A2I5TJ48</accession>
<evidence type="ECO:0000313" key="5">
    <source>
        <dbReference type="Proteomes" id="UP000233778"/>
    </source>
</evidence>
<sequence length="75" mass="8885">MHQEQQNPFDDDSLVFSVLMNERRQYSLWPVFAALPTGWERVFGPQSRASCIEYIENHWLDMRPADLKTISVTER</sequence>
<dbReference type="InterPro" id="IPR037407">
    <property type="entry name" value="MLP_fam"/>
</dbReference>
<dbReference type="OrthoDB" id="7584480at2"/>
<dbReference type="PANTHER" id="PTHR38444:SF1">
    <property type="entry name" value="ENTEROBACTIN BIOSYNTHESIS PROTEIN YBDZ"/>
    <property type="match status" value="1"/>
</dbReference>
<dbReference type="GO" id="GO:0005829">
    <property type="term" value="C:cytosol"/>
    <property type="evidence" value="ECO:0007669"/>
    <property type="project" value="TreeGrafter"/>
</dbReference>
<dbReference type="Gene3D" id="3.90.820.10">
    <property type="entry name" value="Structural Genomics, Unknown Function 30-nov-00 1gh9 Mol_id"/>
    <property type="match status" value="1"/>
</dbReference>
<keyword evidence="4" id="KW-1185">Reference proteome</keyword>
<dbReference type="Pfam" id="PF03621">
    <property type="entry name" value="MbtH"/>
    <property type="match status" value="1"/>
</dbReference>
<organism evidence="3 4">
    <name type="scientific">Serratia sp. (strain ATCC 39006)</name>
    <name type="common">Prodigiosinella confusarubida</name>
    <dbReference type="NCBI Taxonomy" id="104623"/>
    <lineage>
        <taxon>Bacteria</taxon>
        <taxon>Pseudomonadati</taxon>
        <taxon>Pseudomonadota</taxon>
        <taxon>Gammaproteobacteria</taxon>
        <taxon>Enterobacterales</taxon>
        <taxon>Pectobacteriaceae</taxon>
        <taxon>Prodigiosinella</taxon>
    </lineage>
</organism>
<evidence type="ECO:0000313" key="3">
    <source>
        <dbReference type="EMBL" id="AUH04576.1"/>
    </source>
</evidence>
<reference evidence="3" key="4">
    <citation type="submission" date="2017-11" db="EMBL/GenBank/DDBJ databases">
        <title>Complete genome sequence of Serratia sp. ATCC 39006.</title>
        <authorList>
            <person name="Hampton H.G."/>
            <person name="Jackson S.A."/>
            <person name="Jauregui R."/>
            <person name="Poulter G.T.M."/>
            <person name="Salmond G.P.C."/>
            <person name="Fineran P.C."/>
        </authorList>
    </citation>
    <scope>NUCLEOTIDE SEQUENCE</scope>
    <source>
        <strain evidence="3">ATCC 39006</strain>
    </source>
</reference>
<protein>
    <submittedName>
        <fullName evidence="3">MbtH family protein</fullName>
    </submittedName>
</protein>
<dbReference type="SMART" id="SM00923">
    <property type="entry name" value="MbtH"/>
    <property type="match status" value="1"/>
</dbReference>
<dbReference type="RefSeq" id="WP_021016563.1">
    <property type="nucleotide sequence ID" value="NZ_CP025084.1"/>
</dbReference>
<evidence type="ECO:0000313" key="4">
    <source>
        <dbReference type="Proteomes" id="UP000017700"/>
    </source>
</evidence>
<dbReference type="STRING" id="104623.Ser39006_03301"/>
<dbReference type="Proteomes" id="UP000233778">
    <property type="component" value="Chromosome"/>
</dbReference>
<gene>
    <name evidence="2" type="ORF">CWC46_10845</name>
    <name evidence="3" type="ORF">Ser39006_010850</name>
</gene>
<dbReference type="KEGG" id="sera:Ser39006_010850"/>
<reference evidence="3 4" key="1">
    <citation type="journal article" date="2013" name="Genome Announc.">
        <title>Draft genome sequence of Serratia sp. strain ATCC 39006, a model bacterium for analysis of the biosynthesis and regulation of prodigiosin, a carbapenem, and gas vesicles.</title>
        <authorList>
            <person name="Fineran P.C."/>
            <person name="Iglesias Cans M.C."/>
            <person name="Ramsay J.P."/>
            <person name="Wilf N.M."/>
            <person name="Cossyleon D."/>
            <person name="McNeil M.B."/>
            <person name="Williamson N.R."/>
            <person name="Monson R.E."/>
            <person name="Becher S.A."/>
            <person name="Stanton J.A."/>
            <person name="Brugger K."/>
            <person name="Brown S.D."/>
            <person name="Salmond G.P."/>
        </authorList>
    </citation>
    <scope>NUCLEOTIDE SEQUENCE [LARGE SCALE GENOMIC DNA]</scope>
    <source>
        <strain evidence="3">ATCC 39006</strain>
        <strain evidence="4">ATCC 39006 / SC 11482</strain>
    </source>
</reference>
<evidence type="ECO:0000313" key="2">
    <source>
        <dbReference type="EMBL" id="AUH00256.1"/>
    </source>
</evidence>
<dbReference type="EMBL" id="CP025084">
    <property type="protein sequence ID" value="AUH04576.1"/>
    <property type="molecule type" value="Genomic_DNA"/>
</dbReference>